<accession>A0A398DCF3</accession>
<evidence type="ECO:0000313" key="3">
    <source>
        <dbReference type="EMBL" id="RIE12173.1"/>
    </source>
</evidence>
<feature type="domain" description="SoxA A3" evidence="2">
    <location>
        <begin position="12"/>
        <end position="87"/>
    </location>
</feature>
<comment type="caution">
    <text evidence="3">The sequence shown here is derived from an EMBL/GenBank/DDBJ whole genome shotgun (WGS) entry which is preliminary data.</text>
</comment>
<evidence type="ECO:0000313" key="4">
    <source>
        <dbReference type="Proteomes" id="UP000266042"/>
    </source>
</evidence>
<dbReference type="GO" id="GO:0016491">
    <property type="term" value="F:oxidoreductase activity"/>
    <property type="evidence" value="ECO:0007669"/>
    <property type="project" value="UniProtKB-KW"/>
</dbReference>
<protein>
    <submittedName>
        <fullName evidence="3">(2Fe-2S)-binding protein</fullName>
    </submittedName>
</protein>
<sequence length="97" mass="10810">MTREDEKTIACRCEDISVQEIKDAIHEGYADLQSLKRYAKFGLGPCQGKTCILLAAQILARETGRTLDQIMTPTTRPPVDPVPIGFFVKGREADDEK</sequence>
<dbReference type="Pfam" id="PF17806">
    <property type="entry name" value="SO_alpha_A3"/>
    <property type="match status" value="1"/>
</dbReference>
<keyword evidence="1" id="KW-0560">Oxidoreductase</keyword>
<evidence type="ECO:0000256" key="1">
    <source>
        <dbReference type="ARBA" id="ARBA00023002"/>
    </source>
</evidence>
<dbReference type="CDD" id="cd19946">
    <property type="entry name" value="GlpA-like_Fer2_BFD-like"/>
    <property type="match status" value="1"/>
</dbReference>
<evidence type="ECO:0000259" key="2">
    <source>
        <dbReference type="Pfam" id="PF17806"/>
    </source>
</evidence>
<reference evidence="3 4" key="1">
    <citation type="submission" date="2018-09" db="EMBL/GenBank/DDBJ databases">
        <title>Discovery and Ecogenomic Context for Candidatus Cryosericales, a Global Caldiserica Order Active in Thawing Permafrost.</title>
        <authorList>
            <person name="Martinez M.A."/>
            <person name="Woodcroft B.J."/>
            <person name="Ignacio Espinoza J.C."/>
            <person name="Zayed A."/>
            <person name="Singleton C.M."/>
            <person name="Boyd J."/>
            <person name="Li Y.-F."/>
            <person name="Purvine S."/>
            <person name="Maughan H."/>
            <person name="Hodgkins S.B."/>
            <person name="Anderson D."/>
            <person name="Sederholm M."/>
            <person name="Temperton B."/>
            <person name="Saleska S.R."/>
            <person name="Tyson G.W."/>
            <person name="Rich V.I."/>
        </authorList>
    </citation>
    <scope>NUCLEOTIDE SEQUENCE [LARGE SCALE GENOMIC DNA]</scope>
    <source>
        <strain evidence="3 4">SMC3</strain>
    </source>
</reference>
<dbReference type="EMBL" id="QXIW01000031">
    <property type="protein sequence ID" value="RIE12173.1"/>
    <property type="molecule type" value="Genomic_DNA"/>
</dbReference>
<organism evidence="3 4">
    <name type="scientific">Candidatus Cryosericum hinesii</name>
    <dbReference type="NCBI Taxonomy" id="2290915"/>
    <lineage>
        <taxon>Bacteria</taxon>
        <taxon>Pseudomonadati</taxon>
        <taxon>Caldisericota/Cryosericota group</taxon>
        <taxon>Candidatus Cryosericota</taxon>
        <taxon>Candidatus Cryosericia</taxon>
        <taxon>Candidatus Cryosericales</taxon>
        <taxon>Candidatus Cryosericaceae</taxon>
        <taxon>Candidatus Cryosericum</taxon>
    </lineage>
</organism>
<dbReference type="Gene3D" id="1.10.10.1100">
    <property type="entry name" value="BFD-like [2Fe-2S]-binding domain"/>
    <property type="match status" value="1"/>
</dbReference>
<proteinExistence type="predicted"/>
<gene>
    <name evidence="3" type="ORF">SMC3_07205</name>
</gene>
<name>A0A398DCF3_9BACT</name>
<dbReference type="AlphaFoldDB" id="A0A398DCF3"/>
<dbReference type="InterPro" id="IPR041117">
    <property type="entry name" value="SoxA_A3"/>
</dbReference>
<dbReference type="InterPro" id="IPR041854">
    <property type="entry name" value="BFD-like_2Fe2S-bd_dom_sf"/>
</dbReference>
<dbReference type="RefSeq" id="WP_119087151.1">
    <property type="nucleotide sequence ID" value="NZ_QXIV01000020.1"/>
</dbReference>
<dbReference type="Proteomes" id="UP000266042">
    <property type="component" value="Unassembled WGS sequence"/>
</dbReference>